<evidence type="ECO:0000256" key="2">
    <source>
        <dbReference type="SAM" id="SignalP"/>
    </source>
</evidence>
<dbReference type="InterPro" id="IPR043504">
    <property type="entry name" value="Peptidase_S1_PA_chymotrypsin"/>
</dbReference>
<dbReference type="PROSITE" id="PS50240">
    <property type="entry name" value="TRYPSIN_DOM"/>
    <property type="match status" value="1"/>
</dbReference>
<dbReference type="GO" id="GO:0004252">
    <property type="term" value="F:serine-type endopeptidase activity"/>
    <property type="evidence" value="ECO:0007669"/>
    <property type="project" value="InterPro"/>
</dbReference>
<comment type="similarity">
    <text evidence="1">Belongs to the peptidase S1 family. CLIP subfamily.</text>
</comment>
<evidence type="ECO:0000256" key="1">
    <source>
        <dbReference type="ARBA" id="ARBA00024195"/>
    </source>
</evidence>
<keyword evidence="5" id="KW-1185">Reference proteome</keyword>
<dbReference type="VEuPathDB" id="VectorBase:AFAF013355"/>
<evidence type="ECO:0000313" key="4">
    <source>
        <dbReference type="EnsemblMetazoa" id="AFAF013355-PA"/>
    </source>
</evidence>
<sequence length="310" mass="33548">MKFLAAFALLALAVASAQAAITRPEDINWAEVRPVQESPLFKANRASSFVDRFLASIEPVQALPPPVRNSRINNGVVVGPTDVPYIVGVLVSVEHGTYFCGGVLVSATHVLTSGTCVEGQQSITVLLGASDITRAQDFVVVSHVRVHPDFSSFFQSNDLAILTLSRQPRFSEQIEIARLPRRAQVGESFNNVWTTISGWGETASNTGEALPMQELRSVRSQVISNFSCTISFPLYLRSSNVCTSSDGGAPCVGDEGGPVAIVEEDGLSTVIAIHSYTYSRGCTRSWPAVHTRITDYLNWIEIYTGANIRA</sequence>
<keyword evidence="2" id="KW-0732">Signal</keyword>
<feature type="domain" description="Peptidase S1" evidence="3">
    <location>
        <begin position="72"/>
        <end position="305"/>
    </location>
</feature>
<dbReference type="SMART" id="SM00020">
    <property type="entry name" value="Tryp_SPc"/>
    <property type="match status" value="1"/>
</dbReference>
<dbReference type="PANTHER" id="PTHR24260:SF136">
    <property type="entry name" value="GH08193P-RELATED"/>
    <property type="match status" value="1"/>
</dbReference>
<dbReference type="InterPro" id="IPR001254">
    <property type="entry name" value="Trypsin_dom"/>
</dbReference>
<dbReference type="PRINTS" id="PR00722">
    <property type="entry name" value="CHYMOTRYPSIN"/>
</dbReference>
<dbReference type="GO" id="GO:0006508">
    <property type="term" value="P:proteolysis"/>
    <property type="evidence" value="ECO:0007669"/>
    <property type="project" value="InterPro"/>
</dbReference>
<evidence type="ECO:0000259" key="3">
    <source>
        <dbReference type="PROSITE" id="PS50240"/>
    </source>
</evidence>
<protein>
    <recommendedName>
        <fullName evidence="3">Peptidase S1 domain-containing protein</fullName>
    </recommendedName>
</protein>
<dbReference type="InterPro" id="IPR001314">
    <property type="entry name" value="Peptidase_S1A"/>
</dbReference>
<feature type="signal peptide" evidence="2">
    <location>
        <begin position="1"/>
        <end position="19"/>
    </location>
</feature>
<dbReference type="SUPFAM" id="SSF50494">
    <property type="entry name" value="Trypsin-like serine proteases"/>
    <property type="match status" value="1"/>
</dbReference>
<proteinExistence type="inferred from homology"/>
<accession>A0A182QMT8</accession>
<evidence type="ECO:0000313" key="5">
    <source>
        <dbReference type="Proteomes" id="UP000075886"/>
    </source>
</evidence>
<dbReference type="PANTHER" id="PTHR24260">
    <property type="match status" value="1"/>
</dbReference>
<dbReference type="EnsemblMetazoa" id="AFAF013355-RA">
    <property type="protein sequence ID" value="AFAF013355-PA"/>
    <property type="gene ID" value="AFAF013355"/>
</dbReference>
<reference evidence="4" key="2">
    <citation type="submission" date="2020-05" db="UniProtKB">
        <authorList>
            <consortium name="EnsemblMetazoa"/>
        </authorList>
    </citation>
    <scope>IDENTIFICATION</scope>
    <source>
        <strain evidence="4">FAR1</strain>
    </source>
</reference>
<organism evidence="4 5">
    <name type="scientific">Anopheles farauti</name>
    <dbReference type="NCBI Taxonomy" id="69004"/>
    <lineage>
        <taxon>Eukaryota</taxon>
        <taxon>Metazoa</taxon>
        <taxon>Ecdysozoa</taxon>
        <taxon>Arthropoda</taxon>
        <taxon>Hexapoda</taxon>
        <taxon>Insecta</taxon>
        <taxon>Pterygota</taxon>
        <taxon>Neoptera</taxon>
        <taxon>Endopterygota</taxon>
        <taxon>Diptera</taxon>
        <taxon>Nematocera</taxon>
        <taxon>Culicoidea</taxon>
        <taxon>Culicidae</taxon>
        <taxon>Anophelinae</taxon>
        <taxon>Anopheles</taxon>
    </lineage>
</organism>
<name>A0A182QMT8_9DIPT</name>
<reference evidence="5" key="1">
    <citation type="submission" date="2014-01" db="EMBL/GenBank/DDBJ databases">
        <title>The Genome Sequence of Anopheles farauti FAR1 (V2).</title>
        <authorList>
            <consortium name="The Broad Institute Genomics Platform"/>
            <person name="Neafsey D.E."/>
            <person name="Besansky N."/>
            <person name="Howell P."/>
            <person name="Walton C."/>
            <person name="Young S.K."/>
            <person name="Zeng Q."/>
            <person name="Gargeya S."/>
            <person name="Fitzgerald M."/>
            <person name="Haas B."/>
            <person name="Abouelleil A."/>
            <person name="Allen A.W."/>
            <person name="Alvarado L."/>
            <person name="Arachchi H.M."/>
            <person name="Berlin A.M."/>
            <person name="Chapman S.B."/>
            <person name="Gainer-Dewar J."/>
            <person name="Goldberg J."/>
            <person name="Griggs A."/>
            <person name="Gujja S."/>
            <person name="Hansen M."/>
            <person name="Howarth C."/>
            <person name="Imamovic A."/>
            <person name="Ireland A."/>
            <person name="Larimer J."/>
            <person name="McCowan C."/>
            <person name="Murphy C."/>
            <person name="Pearson M."/>
            <person name="Poon T.W."/>
            <person name="Priest M."/>
            <person name="Roberts A."/>
            <person name="Saif S."/>
            <person name="Shea T."/>
            <person name="Sisk P."/>
            <person name="Sykes S."/>
            <person name="Wortman J."/>
            <person name="Nusbaum C."/>
            <person name="Birren B."/>
        </authorList>
    </citation>
    <scope>NUCLEOTIDE SEQUENCE [LARGE SCALE GENOMIC DNA]</scope>
    <source>
        <strain evidence="5">FAR1</strain>
    </source>
</reference>
<dbReference type="CDD" id="cd00190">
    <property type="entry name" value="Tryp_SPc"/>
    <property type="match status" value="1"/>
</dbReference>
<dbReference type="Pfam" id="PF00089">
    <property type="entry name" value="Trypsin"/>
    <property type="match status" value="1"/>
</dbReference>
<dbReference type="STRING" id="69004.A0A182QMT8"/>
<dbReference type="InterPro" id="IPR051333">
    <property type="entry name" value="CLIP_Serine_Protease"/>
</dbReference>
<feature type="chain" id="PRO_5008133164" description="Peptidase S1 domain-containing protein" evidence="2">
    <location>
        <begin position="20"/>
        <end position="310"/>
    </location>
</feature>
<dbReference type="InterPro" id="IPR009003">
    <property type="entry name" value="Peptidase_S1_PA"/>
</dbReference>
<dbReference type="AlphaFoldDB" id="A0A182QMT8"/>
<dbReference type="Proteomes" id="UP000075886">
    <property type="component" value="Unassembled WGS sequence"/>
</dbReference>
<dbReference type="EMBL" id="AXCN02000419">
    <property type="status" value="NOT_ANNOTATED_CDS"/>
    <property type="molecule type" value="Genomic_DNA"/>
</dbReference>
<dbReference type="Gene3D" id="2.40.10.10">
    <property type="entry name" value="Trypsin-like serine proteases"/>
    <property type="match status" value="2"/>
</dbReference>